<feature type="transmembrane region" description="Helical" evidence="6">
    <location>
        <begin position="20"/>
        <end position="45"/>
    </location>
</feature>
<accession>A0A127M3D4</accession>
<dbReference type="Proteomes" id="UP000074119">
    <property type="component" value="Chromosome"/>
</dbReference>
<dbReference type="RefSeq" id="WP_062383315.1">
    <property type="nucleotide sequence ID" value="NZ_CP014544.1"/>
</dbReference>
<dbReference type="Pfam" id="PF06271">
    <property type="entry name" value="RDD"/>
    <property type="match status" value="1"/>
</dbReference>
<dbReference type="STRING" id="1470434.AZF00_05260"/>
<feature type="domain" description="RDD" evidence="7">
    <location>
        <begin position="15"/>
        <end position="155"/>
    </location>
</feature>
<evidence type="ECO:0000313" key="9">
    <source>
        <dbReference type="Proteomes" id="UP000074119"/>
    </source>
</evidence>
<dbReference type="KEGG" id="zal:AZF00_05260"/>
<organism evidence="8 9">
    <name type="scientific">Zhongshania aliphaticivorans</name>
    <dbReference type="NCBI Taxonomy" id="1470434"/>
    <lineage>
        <taxon>Bacteria</taxon>
        <taxon>Pseudomonadati</taxon>
        <taxon>Pseudomonadota</taxon>
        <taxon>Gammaproteobacteria</taxon>
        <taxon>Cellvibrionales</taxon>
        <taxon>Spongiibacteraceae</taxon>
        <taxon>Zhongshania</taxon>
    </lineage>
</organism>
<feature type="transmembrane region" description="Helical" evidence="6">
    <location>
        <begin position="66"/>
        <end position="92"/>
    </location>
</feature>
<evidence type="ECO:0000256" key="4">
    <source>
        <dbReference type="ARBA" id="ARBA00022989"/>
    </source>
</evidence>
<keyword evidence="4 6" id="KW-1133">Transmembrane helix</keyword>
<reference evidence="8 9" key="1">
    <citation type="submission" date="2015-12" db="EMBL/GenBank/DDBJ databases">
        <authorList>
            <person name="Shamseldin A."/>
            <person name="Moawad H."/>
            <person name="Abd El-Rahim W.M."/>
            <person name="Sadowsky M.J."/>
        </authorList>
    </citation>
    <scope>NUCLEOTIDE SEQUENCE [LARGE SCALE GENOMIC DNA]</scope>
    <source>
        <strain evidence="8 9">SM2</strain>
    </source>
</reference>
<comment type="subcellular location">
    <subcellularLocation>
        <location evidence="1">Cell membrane</location>
        <topology evidence="1">Multi-pass membrane protein</topology>
    </subcellularLocation>
</comment>
<evidence type="ECO:0000256" key="2">
    <source>
        <dbReference type="ARBA" id="ARBA00022475"/>
    </source>
</evidence>
<keyword evidence="8" id="KW-0808">Transferase</keyword>
<sequence>MNETQQSPEETQLDYAGFWVRVWASIIDTVLFGLLLMPVFALTMGDAQWSSIERDGMHASTMSFQSMGMSGGVSVLLNYILPAIVVIIFWTYKSATPGKLLLKIRIVDAKTGGKPSTVQWLIRYIGYYVSAFVFMLGFIWVGFDRRKQGWHDKLASTVVISDKAKEPVKFQS</sequence>
<evidence type="ECO:0000256" key="5">
    <source>
        <dbReference type="ARBA" id="ARBA00023136"/>
    </source>
</evidence>
<dbReference type="EMBL" id="CP014544">
    <property type="protein sequence ID" value="AMO67740.1"/>
    <property type="molecule type" value="Genomic_DNA"/>
</dbReference>
<evidence type="ECO:0000259" key="7">
    <source>
        <dbReference type="Pfam" id="PF06271"/>
    </source>
</evidence>
<evidence type="ECO:0000256" key="3">
    <source>
        <dbReference type="ARBA" id="ARBA00022692"/>
    </source>
</evidence>
<dbReference type="InterPro" id="IPR051791">
    <property type="entry name" value="Pra-immunoreactive"/>
</dbReference>
<dbReference type="AlphaFoldDB" id="A0A127M3D4"/>
<dbReference type="GO" id="GO:0005886">
    <property type="term" value="C:plasma membrane"/>
    <property type="evidence" value="ECO:0007669"/>
    <property type="project" value="UniProtKB-SubCell"/>
</dbReference>
<keyword evidence="2" id="KW-1003">Cell membrane</keyword>
<dbReference type="PANTHER" id="PTHR36115:SF4">
    <property type="entry name" value="MEMBRANE PROTEIN"/>
    <property type="match status" value="1"/>
</dbReference>
<dbReference type="PANTHER" id="PTHR36115">
    <property type="entry name" value="PROLINE-RICH ANTIGEN HOMOLOG-RELATED"/>
    <property type="match status" value="1"/>
</dbReference>
<dbReference type="GO" id="GO:0008483">
    <property type="term" value="F:transaminase activity"/>
    <property type="evidence" value="ECO:0007669"/>
    <property type="project" value="UniProtKB-KW"/>
</dbReference>
<evidence type="ECO:0000313" key="8">
    <source>
        <dbReference type="EMBL" id="AMO67740.1"/>
    </source>
</evidence>
<protein>
    <submittedName>
        <fullName evidence="8">Branched-chain amino acid aminotransferase I</fullName>
    </submittedName>
</protein>
<keyword evidence="5 6" id="KW-0472">Membrane</keyword>
<evidence type="ECO:0000256" key="1">
    <source>
        <dbReference type="ARBA" id="ARBA00004651"/>
    </source>
</evidence>
<proteinExistence type="predicted"/>
<dbReference type="InterPro" id="IPR010432">
    <property type="entry name" value="RDD"/>
</dbReference>
<name>A0A127M3D4_9GAMM</name>
<keyword evidence="3 6" id="KW-0812">Transmembrane</keyword>
<keyword evidence="8" id="KW-0032">Aminotransferase</keyword>
<evidence type="ECO:0000256" key="6">
    <source>
        <dbReference type="SAM" id="Phobius"/>
    </source>
</evidence>
<gene>
    <name evidence="8" type="ORF">AZF00_05260</name>
</gene>
<feature type="transmembrane region" description="Helical" evidence="6">
    <location>
        <begin position="125"/>
        <end position="143"/>
    </location>
</feature>